<evidence type="ECO:0000313" key="2">
    <source>
        <dbReference type="Proteomes" id="UP001596495"/>
    </source>
</evidence>
<keyword evidence="2" id="KW-1185">Reference proteome</keyword>
<dbReference type="Gene3D" id="3.40.50.2300">
    <property type="match status" value="1"/>
</dbReference>
<comment type="caution">
    <text evidence="1">The sequence shown here is derived from an EMBL/GenBank/DDBJ whole genome shotgun (WGS) entry which is preliminary data.</text>
</comment>
<proteinExistence type="predicted"/>
<accession>A0ABW2RCW6</accession>
<dbReference type="EMBL" id="JBHTBX010000012">
    <property type="protein sequence ID" value="MFC7435952.1"/>
    <property type="molecule type" value="Genomic_DNA"/>
</dbReference>
<dbReference type="RefSeq" id="WP_382259249.1">
    <property type="nucleotide sequence ID" value="NZ_JBHTBX010000012.1"/>
</dbReference>
<name>A0ABW2RCW6_9BURK</name>
<sequence length="328" mass="36493">MHSNLPLFHRAGGIVFLDDAIDYLELVGMVLPPQWHVELFSRPASFLQRMAGEPARWEADVARQLSMLDRHRHGQPLIPLLLNYWSTCPERLMLARVCVVDYAMPGADGLQVLSSLVDWPGSRVMLTGQAEDQIAIRAFNEGLIEQFVQKQTHQIAQVLVGMLSRLLYQPHARIDAAWRTALRAEQLGLLRTASVDGQLSEYARQHWVEHAVVDEPFGILGLRQDGSCEWMQLEPAGHLGELAELAASVGLPGDQVRDIEQARRLAAVELHQQLRLTGPVRTAPAFEVGHGKLLTAAVFPLSADDVGARILPWQAFVQQQGERVVQDA</sequence>
<protein>
    <submittedName>
        <fullName evidence="1">Response regulator</fullName>
    </submittedName>
</protein>
<evidence type="ECO:0000313" key="1">
    <source>
        <dbReference type="EMBL" id="MFC7435952.1"/>
    </source>
</evidence>
<dbReference type="InterPro" id="IPR011006">
    <property type="entry name" value="CheY-like_superfamily"/>
</dbReference>
<dbReference type="SUPFAM" id="SSF52172">
    <property type="entry name" value="CheY-like"/>
    <property type="match status" value="1"/>
</dbReference>
<dbReference type="Proteomes" id="UP001596495">
    <property type="component" value="Unassembled WGS sequence"/>
</dbReference>
<gene>
    <name evidence="1" type="ORF">ACFQNJ_15660</name>
</gene>
<reference evidence="2" key="1">
    <citation type="journal article" date="2019" name="Int. J. Syst. Evol. Microbiol.">
        <title>The Global Catalogue of Microorganisms (GCM) 10K type strain sequencing project: providing services to taxonomists for standard genome sequencing and annotation.</title>
        <authorList>
            <consortium name="The Broad Institute Genomics Platform"/>
            <consortium name="The Broad Institute Genome Sequencing Center for Infectious Disease"/>
            <person name="Wu L."/>
            <person name="Ma J."/>
        </authorList>
    </citation>
    <scope>NUCLEOTIDE SEQUENCE [LARGE SCALE GENOMIC DNA]</scope>
    <source>
        <strain evidence="2">CCUG 54518</strain>
    </source>
</reference>
<organism evidence="1 2">
    <name type="scientific">Hydrogenophaga bisanensis</name>
    <dbReference type="NCBI Taxonomy" id="439611"/>
    <lineage>
        <taxon>Bacteria</taxon>
        <taxon>Pseudomonadati</taxon>
        <taxon>Pseudomonadota</taxon>
        <taxon>Betaproteobacteria</taxon>
        <taxon>Burkholderiales</taxon>
        <taxon>Comamonadaceae</taxon>
        <taxon>Hydrogenophaga</taxon>
    </lineage>
</organism>